<feature type="domain" description="PiggyBac transposable element-derived protein" evidence="1">
    <location>
        <begin position="130"/>
        <end position="482"/>
    </location>
</feature>
<proteinExistence type="predicted"/>
<gene>
    <name evidence="2" type="ORF">EEDITHA_LOCUS19757</name>
</gene>
<dbReference type="InterPro" id="IPR029526">
    <property type="entry name" value="PGBD"/>
</dbReference>
<reference evidence="2" key="1">
    <citation type="submission" date="2022-03" db="EMBL/GenBank/DDBJ databases">
        <authorList>
            <person name="Tunstrom K."/>
        </authorList>
    </citation>
    <scope>NUCLEOTIDE SEQUENCE</scope>
</reference>
<dbReference type="PANTHER" id="PTHR46599">
    <property type="entry name" value="PIGGYBAC TRANSPOSABLE ELEMENT-DERIVED PROTEIN 4"/>
    <property type="match status" value="1"/>
</dbReference>
<dbReference type="PANTHER" id="PTHR46599:SF6">
    <property type="entry name" value="DUAL SPECIFICITY PHOSPHATASE 26"/>
    <property type="match status" value="1"/>
</dbReference>
<dbReference type="AlphaFoldDB" id="A0AAU9V0T7"/>
<accession>A0AAU9V0T7</accession>
<evidence type="ECO:0000313" key="3">
    <source>
        <dbReference type="Proteomes" id="UP001153954"/>
    </source>
</evidence>
<dbReference type="Pfam" id="PF13843">
    <property type="entry name" value="DDE_Tnp_1_7"/>
    <property type="match status" value="1"/>
</dbReference>
<sequence length="594" mass="68143">MTSSRPLKELEIENLLLEEESETFDACSEDEEDHLSVDDVQSDYEDDLVDEIISEEVAEVSENIPNNNKEPRPSTSTTNRIIILPQRSVKGKNNHCWSTVKGRTQTRTAAINIVRVVRGPTRMCRNLFQPLLCFGIFFTDEIIEEIVTWTNVEISQKRNLNDVSATFRDTNFVEMKAFIGILTLTAAMKDNHLTTIELFDISFSGTRYVSIMSRDRFVFLLACLRFDDKSIRLTNRSLDVFAPIKKVWNLFITQCRINYTPGSYVTVDEQLLGFRGRCPFRIYIPNKPSKYGLKIPMICDSSTKYMFDAIPYIGKGTETNGLPLGEYFMKELSKSIHGSCRNITCDNWFTSIPIAKSLLKEPFKLTIVGTIRSNKREIPEELKNSKQRAIGTSMFCYDGPLTLLSYKPKPSKMVYLLSSCDEDGVVKSSSGKPDMIEFYNQTKGGVDSFDQMCTQMSCSRKTNRWPMALFYGMLNIAFVNSYVIYCHNMQSKNEKPLNRRAFMKQLSTDLAKPWMEKRLEIPNLSRKLRENIQNIIPNSSVTNLVQGKDEPPAKKRKYCAFCPWKLRRKTQAECNKCKKPVCGEHKILTCLDCK</sequence>
<keyword evidence="3" id="KW-1185">Reference proteome</keyword>
<evidence type="ECO:0000259" key="1">
    <source>
        <dbReference type="Pfam" id="PF13843"/>
    </source>
</evidence>
<protein>
    <recommendedName>
        <fullName evidence="1">PiggyBac transposable element-derived protein domain-containing protein</fullName>
    </recommendedName>
</protein>
<evidence type="ECO:0000313" key="2">
    <source>
        <dbReference type="EMBL" id="CAH2105506.1"/>
    </source>
</evidence>
<dbReference type="EMBL" id="CAKOGL010000028">
    <property type="protein sequence ID" value="CAH2105506.1"/>
    <property type="molecule type" value="Genomic_DNA"/>
</dbReference>
<comment type="caution">
    <text evidence="2">The sequence shown here is derived from an EMBL/GenBank/DDBJ whole genome shotgun (WGS) entry which is preliminary data.</text>
</comment>
<organism evidence="2 3">
    <name type="scientific">Euphydryas editha</name>
    <name type="common">Edith's checkerspot</name>
    <dbReference type="NCBI Taxonomy" id="104508"/>
    <lineage>
        <taxon>Eukaryota</taxon>
        <taxon>Metazoa</taxon>
        <taxon>Ecdysozoa</taxon>
        <taxon>Arthropoda</taxon>
        <taxon>Hexapoda</taxon>
        <taxon>Insecta</taxon>
        <taxon>Pterygota</taxon>
        <taxon>Neoptera</taxon>
        <taxon>Endopterygota</taxon>
        <taxon>Lepidoptera</taxon>
        <taxon>Glossata</taxon>
        <taxon>Ditrysia</taxon>
        <taxon>Papilionoidea</taxon>
        <taxon>Nymphalidae</taxon>
        <taxon>Nymphalinae</taxon>
        <taxon>Euphydryas</taxon>
    </lineage>
</organism>
<name>A0AAU9V0T7_EUPED</name>
<dbReference type="Proteomes" id="UP001153954">
    <property type="component" value="Unassembled WGS sequence"/>
</dbReference>